<name>A0ACB9KJZ4_BAUVA</name>
<dbReference type="Proteomes" id="UP000828941">
    <property type="component" value="Chromosome 14"/>
</dbReference>
<sequence>MGIFLFLWWWLCLPTAAELSYWSSSCEYPHPAYEGLQGDLTALLSSLTSHSTNGFHNASGRYQHQTGSESMYGESFCWNYVSPSRCKSCVANASEQILRHCQNYFYGQIAYDVCMLQYWTFVTESYINLKIFTDNTSEPLDENECRYADENMRILIRQVNELSLMFKATVFRISDSVKRYGSVQCRDLKGCHDCLVKLIDRFSGNCRGRGWRAWWMVSVPAVCAMRFADSPLDVSLDQPSPASKPGRSKIVIISVICGLVTIALPSCFILWCRYKKAKDGPKVEESPVLTRDSVQNKDTMELDLAMFPLSTLQDITFNFSDQCKIGKGGSGTVYKGILPDGRNIAVKRLSRNTGRGLEELKNEATFIAKLQHRNLVKLLGCCFEGNEKLLVYEYMPNGSLDFHLFDMENRTQLLWNIRKNIIIGVAKGLLYLHQDSTLPVIHRDLKASNILLDYDMTPKISDFGLARTFGKDQPANTRRIAGTIGYMSPEYAMKGIFSVKSDVFSFGVLILEIISGKRNMGLYVSEHGINLVTYAWRLWCEGNVIMLMDPFLEKSSTTSEVIKCIHIALLCLQPNPADRPTMPTVVTMLAKDAMELPNPKEPPFSVGRVILEEGESTSDNSMNCSINQLTLSDCAPRP</sequence>
<accession>A0ACB9KJZ4</accession>
<reference evidence="1 2" key="1">
    <citation type="journal article" date="2022" name="DNA Res.">
        <title>Chromosomal-level genome assembly of the orchid tree Bauhinia variegata (Leguminosae; Cercidoideae) supports the allotetraploid origin hypothesis of Bauhinia.</title>
        <authorList>
            <person name="Zhong Y."/>
            <person name="Chen Y."/>
            <person name="Zheng D."/>
            <person name="Pang J."/>
            <person name="Liu Y."/>
            <person name="Luo S."/>
            <person name="Meng S."/>
            <person name="Qian L."/>
            <person name="Wei D."/>
            <person name="Dai S."/>
            <person name="Zhou R."/>
        </authorList>
    </citation>
    <scope>NUCLEOTIDE SEQUENCE [LARGE SCALE GENOMIC DNA]</scope>
    <source>
        <strain evidence="1">BV-YZ2020</strain>
    </source>
</reference>
<evidence type="ECO:0000313" key="2">
    <source>
        <dbReference type="Proteomes" id="UP000828941"/>
    </source>
</evidence>
<dbReference type="EMBL" id="CM039439">
    <property type="protein sequence ID" value="KAI4297539.1"/>
    <property type="molecule type" value="Genomic_DNA"/>
</dbReference>
<organism evidence="1 2">
    <name type="scientific">Bauhinia variegata</name>
    <name type="common">Purple orchid tree</name>
    <name type="synonym">Phanera variegata</name>
    <dbReference type="NCBI Taxonomy" id="167791"/>
    <lineage>
        <taxon>Eukaryota</taxon>
        <taxon>Viridiplantae</taxon>
        <taxon>Streptophyta</taxon>
        <taxon>Embryophyta</taxon>
        <taxon>Tracheophyta</taxon>
        <taxon>Spermatophyta</taxon>
        <taxon>Magnoliopsida</taxon>
        <taxon>eudicotyledons</taxon>
        <taxon>Gunneridae</taxon>
        <taxon>Pentapetalae</taxon>
        <taxon>rosids</taxon>
        <taxon>fabids</taxon>
        <taxon>Fabales</taxon>
        <taxon>Fabaceae</taxon>
        <taxon>Cercidoideae</taxon>
        <taxon>Cercideae</taxon>
        <taxon>Bauhiniinae</taxon>
        <taxon>Bauhinia</taxon>
    </lineage>
</organism>
<protein>
    <submittedName>
        <fullName evidence="1">Uncharacterized protein</fullName>
    </submittedName>
</protein>
<comment type="caution">
    <text evidence="1">The sequence shown here is derived from an EMBL/GenBank/DDBJ whole genome shotgun (WGS) entry which is preliminary data.</text>
</comment>
<keyword evidence="2" id="KW-1185">Reference proteome</keyword>
<evidence type="ECO:0000313" key="1">
    <source>
        <dbReference type="EMBL" id="KAI4297539.1"/>
    </source>
</evidence>
<proteinExistence type="predicted"/>
<gene>
    <name evidence="1" type="ORF">L6164_037425</name>
</gene>